<dbReference type="EMBL" id="CAJVPI010000093">
    <property type="protein sequence ID" value="CAG8478342.1"/>
    <property type="molecule type" value="Genomic_DNA"/>
</dbReference>
<organism evidence="1 2">
    <name type="scientific">Paraglomus brasilianum</name>
    <dbReference type="NCBI Taxonomy" id="144538"/>
    <lineage>
        <taxon>Eukaryota</taxon>
        <taxon>Fungi</taxon>
        <taxon>Fungi incertae sedis</taxon>
        <taxon>Mucoromycota</taxon>
        <taxon>Glomeromycotina</taxon>
        <taxon>Glomeromycetes</taxon>
        <taxon>Paraglomerales</taxon>
        <taxon>Paraglomeraceae</taxon>
        <taxon>Paraglomus</taxon>
    </lineage>
</organism>
<comment type="caution">
    <text evidence="1">The sequence shown here is derived from an EMBL/GenBank/DDBJ whole genome shotgun (WGS) entry which is preliminary data.</text>
</comment>
<accession>A0A9N8Z7B5</accession>
<gene>
    <name evidence="1" type="ORF">PBRASI_LOCUS1442</name>
</gene>
<dbReference type="OrthoDB" id="10520914at2759"/>
<name>A0A9N8Z7B5_9GLOM</name>
<dbReference type="AlphaFoldDB" id="A0A9N8Z7B5"/>
<dbReference type="Proteomes" id="UP000789739">
    <property type="component" value="Unassembled WGS sequence"/>
</dbReference>
<reference evidence="1" key="1">
    <citation type="submission" date="2021-06" db="EMBL/GenBank/DDBJ databases">
        <authorList>
            <person name="Kallberg Y."/>
            <person name="Tangrot J."/>
            <person name="Rosling A."/>
        </authorList>
    </citation>
    <scope>NUCLEOTIDE SEQUENCE</scope>
    <source>
        <strain evidence="1">BR232B</strain>
    </source>
</reference>
<evidence type="ECO:0000313" key="1">
    <source>
        <dbReference type="EMBL" id="CAG8478342.1"/>
    </source>
</evidence>
<proteinExistence type="predicted"/>
<evidence type="ECO:0000313" key="2">
    <source>
        <dbReference type="Proteomes" id="UP000789739"/>
    </source>
</evidence>
<keyword evidence="2" id="KW-1185">Reference proteome</keyword>
<sequence>MLPFKFPCPLRQAQFISPAYMALGFGRVMRERAGQQQRARRYEIAAYRSIGVERAFSEEKIKPPKSSSGLDLSSSLLVQQMLFSPKEKNSNDASREDVAENIEKIIEDDPILSKASH</sequence>
<protein>
    <submittedName>
        <fullName evidence="1">1592_t:CDS:1</fullName>
    </submittedName>
</protein>